<accession>A0ABU8WSA5</accession>
<keyword evidence="2" id="KW-1185">Reference proteome</keyword>
<dbReference type="RefSeq" id="WP_340344761.1">
    <property type="nucleotide sequence ID" value="NZ_JBBKZT010000011.1"/>
</dbReference>
<name>A0ABU8WSA5_9BURK</name>
<reference evidence="1 2" key="1">
    <citation type="submission" date="2024-03" db="EMBL/GenBank/DDBJ databases">
        <title>Novel species of the genus Variovorax.</title>
        <authorList>
            <person name="Liu Q."/>
            <person name="Xin Y.-H."/>
        </authorList>
    </citation>
    <scope>NUCLEOTIDE SEQUENCE [LARGE SCALE GENOMIC DNA]</scope>
    <source>
        <strain evidence="1 2">KACC 18900</strain>
    </source>
</reference>
<comment type="caution">
    <text evidence="1">The sequence shown here is derived from an EMBL/GenBank/DDBJ whole genome shotgun (WGS) entry which is preliminary data.</text>
</comment>
<organism evidence="1 2">
    <name type="scientific">Variovorax rhizosphaerae</name>
    <dbReference type="NCBI Taxonomy" id="1836200"/>
    <lineage>
        <taxon>Bacteria</taxon>
        <taxon>Pseudomonadati</taxon>
        <taxon>Pseudomonadota</taxon>
        <taxon>Betaproteobacteria</taxon>
        <taxon>Burkholderiales</taxon>
        <taxon>Comamonadaceae</taxon>
        <taxon>Variovorax</taxon>
    </lineage>
</organism>
<dbReference type="Proteomes" id="UP001385892">
    <property type="component" value="Unassembled WGS sequence"/>
</dbReference>
<evidence type="ECO:0000313" key="1">
    <source>
        <dbReference type="EMBL" id="MEJ8849638.1"/>
    </source>
</evidence>
<gene>
    <name evidence="1" type="ORF">WKW82_23530</name>
</gene>
<evidence type="ECO:0000313" key="2">
    <source>
        <dbReference type="Proteomes" id="UP001385892"/>
    </source>
</evidence>
<dbReference type="EMBL" id="JBBKZT010000011">
    <property type="protein sequence ID" value="MEJ8849638.1"/>
    <property type="molecule type" value="Genomic_DNA"/>
</dbReference>
<proteinExistence type="predicted"/>
<protein>
    <submittedName>
        <fullName evidence="1">Uncharacterized protein</fullName>
    </submittedName>
</protein>
<sequence length="151" mass="16445">MEHLFAPKPAQSSSEDNWLWDFENLSTEDAKFLEVLSQKEELVGELWRERLSSEPFALKLAAEAQARTGDPMAYYLSLARSYPTSVPTTPTTASSTLARLAQLKAEMTRLALASEQSCRPVRPEYPLAAPSAPSCLAGAAANGTESPDQRG</sequence>